<keyword evidence="7 9" id="KW-0472">Membrane</keyword>
<comment type="caution">
    <text evidence="11">The sequence shown here is derived from an EMBL/GenBank/DDBJ whole genome shotgun (WGS) entry which is preliminary data.</text>
</comment>
<dbReference type="PANTHER" id="PTHR35011">
    <property type="entry name" value="2,3-DIKETO-L-GULONATE TRAP TRANSPORTER SMALL PERMEASE PROTEIN YIAM"/>
    <property type="match status" value="1"/>
</dbReference>
<keyword evidence="3" id="KW-1003">Cell membrane</keyword>
<keyword evidence="2 9" id="KW-0813">Transport</keyword>
<dbReference type="InterPro" id="IPR007387">
    <property type="entry name" value="TRAP_DctQ"/>
</dbReference>
<evidence type="ECO:0000256" key="4">
    <source>
        <dbReference type="ARBA" id="ARBA00022519"/>
    </source>
</evidence>
<dbReference type="GO" id="GO:0005886">
    <property type="term" value="C:plasma membrane"/>
    <property type="evidence" value="ECO:0007669"/>
    <property type="project" value="UniProtKB-SubCell"/>
</dbReference>
<dbReference type="GO" id="GO:0015740">
    <property type="term" value="P:C4-dicarboxylate transport"/>
    <property type="evidence" value="ECO:0007669"/>
    <property type="project" value="TreeGrafter"/>
</dbReference>
<comment type="subunit">
    <text evidence="9">The complex comprises the extracytoplasmic solute receptor protein and the two transmembrane proteins.</text>
</comment>
<evidence type="ECO:0000256" key="9">
    <source>
        <dbReference type="RuleBase" id="RU369079"/>
    </source>
</evidence>
<evidence type="ECO:0000256" key="7">
    <source>
        <dbReference type="ARBA" id="ARBA00023136"/>
    </source>
</evidence>
<dbReference type="OrthoDB" id="8449485at2"/>
<dbReference type="AlphaFoldDB" id="A0A4Q9VZC5"/>
<evidence type="ECO:0000256" key="2">
    <source>
        <dbReference type="ARBA" id="ARBA00022448"/>
    </source>
</evidence>
<evidence type="ECO:0000256" key="6">
    <source>
        <dbReference type="ARBA" id="ARBA00022989"/>
    </source>
</evidence>
<evidence type="ECO:0000256" key="1">
    <source>
        <dbReference type="ARBA" id="ARBA00004429"/>
    </source>
</evidence>
<evidence type="ECO:0000313" key="12">
    <source>
        <dbReference type="Proteomes" id="UP000292781"/>
    </source>
</evidence>
<evidence type="ECO:0000259" key="10">
    <source>
        <dbReference type="Pfam" id="PF04290"/>
    </source>
</evidence>
<evidence type="ECO:0000256" key="3">
    <source>
        <dbReference type="ARBA" id="ARBA00022475"/>
    </source>
</evidence>
<keyword evidence="4 9" id="KW-0997">Cell inner membrane</keyword>
<comment type="subcellular location">
    <subcellularLocation>
        <location evidence="1 9">Cell inner membrane</location>
        <topology evidence="1 9">Multi-pass membrane protein</topology>
    </subcellularLocation>
</comment>
<dbReference type="Pfam" id="PF04290">
    <property type="entry name" value="DctQ"/>
    <property type="match status" value="1"/>
</dbReference>
<feature type="transmembrane region" description="Helical" evidence="9">
    <location>
        <begin position="48"/>
        <end position="68"/>
    </location>
</feature>
<proteinExistence type="inferred from homology"/>
<reference evidence="11 12" key="1">
    <citation type="submission" date="2019-02" db="EMBL/GenBank/DDBJ databases">
        <title>Siculibacillus lacustris gen. nov., sp. nov., a new rosette-forming bacterium isolated from a freshwater crater lake (Lake St. Ana, Romania).</title>
        <authorList>
            <person name="Felfoldi T."/>
            <person name="Marton Z."/>
            <person name="Szabo A."/>
            <person name="Mentes A."/>
            <person name="Boka K."/>
            <person name="Marialigeti K."/>
            <person name="Mathe I."/>
            <person name="Koncz M."/>
            <person name="Schumann P."/>
            <person name="Toth E."/>
        </authorList>
    </citation>
    <scope>NUCLEOTIDE SEQUENCE [LARGE SCALE GENOMIC DNA]</scope>
    <source>
        <strain evidence="11 12">SA-279</strain>
    </source>
</reference>
<keyword evidence="12" id="KW-1185">Reference proteome</keyword>
<dbReference type="Proteomes" id="UP000292781">
    <property type="component" value="Unassembled WGS sequence"/>
</dbReference>
<keyword evidence="5 9" id="KW-0812">Transmembrane</keyword>
<evidence type="ECO:0000256" key="8">
    <source>
        <dbReference type="ARBA" id="ARBA00038436"/>
    </source>
</evidence>
<feature type="transmembrane region" description="Helical" evidence="9">
    <location>
        <begin position="128"/>
        <end position="148"/>
    </location>
</feature>
<evidence type="ECO:0000256" key="5">
    <source>
        <dbReference type="ARBA" id="ARBA00022692"/>
    </source>
</evidence>
<protein>
    <recommendedName>
        <fullName evidence="9">TRAP transporter small permease protein</fullName>
    </recommendedName>
</protein>
<sequence length="212" mass="23587">MPALSDRHSRGDHPLRLRAGHRPVAAEPHDGSRAMTAALALLARLDRALLLVLETICIVLFAAITAILTLNIVVRFFPVMSMHWFDEILEMLYGALVFYGAAAVWVGHAHFSIGDWLSKFLPGVRARFVYRLLVESCSLIFIAIFFKYSLDLTMQTTEQTTAFAMSKAWLYACMPITGGIMVIYSLKNMYIELAAVLRPESALAAAAENLNH</sequence>
<feature type="domain" description="Tripartite ATP-independent periplasmic transporters DctQ component" evidence="10">
    <location>
        <begin position="64"/>
        <end position="190"/>
    </location>
</feature>
<comment type="function">
    <text evidence="9">Part of the tripartite ATP-independent periplasmic (TRAP) transport system.</text>
</comment>
<name>A0A4Q9VZC5_9HYPH</name>
<evidence type="ECO:0000313" key="11">
    <source>
        <dbReference type="EMBL" id="TBW40716.1"/>
    </source>
</evidence>
<gene>
    <name evidence="11" type="ORF">EYW49_03025</name>
</gene>
<dbReference type="GO" id="GO:0022857">
    <property type="term" value="F:transmembrane transporter activity"/>
    <property type="evidence" value="ECO:0007669"/>
    <property type="project" value="UniProtKB-UniRule"/>
</dbReference>
<feature type="transmembrane region" description="Helical" evidence="9">
    <location>
        <begin position="88"/>
        <end position="107"/>
    </location>
</feature>
<dbReference type="EMBL" id="SJFN01000003">
    <property type="protein sequence ID" value="TBW40716.1"/>
    <property type="molecule type" value="Genomic_DNA"/>
</dbReference>
<keyword evidence="6 9" id="KW-1133">Transmembrane helix</keyword>
<dbReference type="PANTHER" id="PTHR35011:SF5">
    <property type="entry name" value="SIALIC ACID TRAP TRANSPORTER SMALL PERMEASE PROTEIN SIAQ"/>
    <property type="match status" value="1"/>
</dbReference>
<feature type="transmembrane region" description="Helical" evidence="9">
    <location>
        <begin position="168"/>
        <end position="186"/>
    </location>
</feature>
<accession>A0A4Q9VZC5</accession>
<organism evidence="11 12">
    <name type="scientific">Siculibacillus lacustris</name>
    <dbReference type="NCBI Taxonomy" id="1549641"/>
    <lineage>
        <taxon>Bacteria</taxon>
        <taxon>Pseudomonadati</taxon>
        <taxon>Pseudomonadota</taxon>
        <taxon>Alphaproteobacteria</taxon>
        <taxon>Hyphomicrobiales</taxon>
        <taxon>Ancalomicrobiaceae</taxon>
        <taxon>Siculibacillus</taxon>
    </lineage>
</organism>
<dbReference type="InterPro" id="IPR055348">
    <property type="entry name" value="DctQ"/>
</dbReference>
<comment type="similarity">
    <text evidence="8 9">Belongs to the TRAP transporter small permease family.</text>
</comment>